<keyword evidence="6" id="KW-1185">Reference proteome</keyword>
<dbReference type="EMBL" id="MU006561">
    <property type="protein sequence ID" value="KAF2751781.1"/>
    <property type="molecule type" value="Genomic_DNA"/>
</dbReference>
<feature type="region of interest" description="Disordered" evidence="3">
    <location>
        <begin position="84"/>
        <end position="109"/>
    </location>
</feature>
<dbReference type="AlphaFoldDB" id="A0A6A6VR89"/>
<protein>
    <recommendedName>
        <fullName evidence="4">FAD-binding FR-type domain-containing protein</fullName>
    </recommendedName>
</protein>
<keyword evidence="1" id="KW-0560">Oxidoreductase</keyword>
<feature type="domain" description="FAD-binding FR-type" evidence="4">
    <location>
        <begin position="24"/>
        <end position="140"/>
    </location>
</feature>
<feature type="region of interest" description="Disordered" evidence="3">
    <location>
        <begin position="1"/>
        <end position="25"/>
    </location>
</feature>
<dbReference type="InterPro" id="IPR013121">
    <property type="entry name" value="Fe_red_NAD-bd_6"/>
</dbReference>
<dbReference type="SUPFAM" id="SSF52343">
    <property type="entry name" value="Ferredoxin reductase-like, C-terminal NADP-linked domain"/>
    <property type="match status" value="1"/>
</dbReference>
<evidence type="ECO:0000256" key="2">
    <source>
        <dbReference type="ARBA" id="ARBA00023027"/>
    </source>
</evidence>
<dbReference type="InterPro" id="IPR017938">
    <property type="entry name" value="Riboflavin_synthase-like_b-brl"/>
</dbReference>
<evidence type="ECO:0000313" key="6">
    <source>
        <dbReference type="Proteomes" id="UP000799440"/>
    </source>
</evidence>
<dbReference type="PANTHER" id="PTHR46505">
    <property type="entry name" value="OXIDOREDUCTASE NAD-BINDING DOMAIN-CONTAINING PROTEIN 1"/>
    <property type="match status" value="1"/>
</dbReference>
<name>A0A6A6VR89_9PLEO</name>
<proteinExistence type="predicted"/>
<dbReference type="CDD" id="cd00322">
    <property type="entry name" value="FNR_like"/>
    <property type="match status" value="1"/>
</dbReference>
<dbReference type="SUPFAM" id="SSF63380">
    <property type="entry name" value="Riboflavin synthase domain-like"/>
    <property type="match status" value="1"/>
</dbReference>
<dbReference type="Gene3D" id="2.40.30.10">
    <property type="entry name" value="Translation factors"/>
    <property type="match status" value="1"/>
</dbReference>
<accession>A0A6A6VR89</accession>
<dbReference type="Proteomes" id="UP000799440">
    <property type="component" value="Unassembled WGS sequence"/>
</dbReference>
<dbReference type="GO" id="GO:0016491">
    <property type="term" value="F:oxidoreductase activity"/>
    <property type="evidence" value="ECO:0007669"/>
    <property type="project" value="UniProtKB-KW"/>
</dbReference>
<dbReference type="PROSITE" id="PS51384">
    <property type="entry name" value="FAD_FR"/>
    <property type="match status" value="1"/>
</dbReference>
<dbReference type="Gene3D" id="3.40.50.80">
    <property type="entry name" value="Nucleotide-binding domain of ferredoxin-NADP reductase (FNR) module"/>
    <property type="match status" value="1"/>
</dbReference>
<dbReference type="PANTHER" id="PTHR46505:SF1">
    <property type="entry name" value="OXIDOREDUCTASE NAD-BINDING DOMAIN-CONTAINING PROTEIN 1"/>
    <property type="match status" value="1"/>
</dbReference>
<reference evidence="5" key="1">
    <citation type="journal article" date="2020" name="Stud. Mycol.">
        <title>101 Dothideomycetes genomes: a test case for predicting lifestyles and emergence of pathogens.</title>
        <authorList>
            <person name="Haridas S."/>
            <person name="Albert R."/>
            <person name="Binder M."/>
            <person name="Bloem J."/>
            <person name="Labutti K."/>
            <person name="Salamov A."/>
            <person name="Andreopoulos B."/>
            <person name="Baker S."/>
            <person name="Barry K."/>
            <person name="Bills G."/>
            <person name="Bluhm B."/>
            <person name="Cannon C."/>
            <person name="Castanera R."/>
            <person name="Culley D."/>
            <person name="Daum C."/>
            <person name="Ezra D."/>
            <person name="Gonzalez J."/>
            <person name="Henrissat B."/>
            <person name="Kuo A."/>
            <person name="Liang C."/>
            <person name="Lipzen A."/>
            <person name="Lutzoni F."/>
            <person name="Magnuson J."/>
            <person name="Mondo S."/>
            <person name="Nolan M."/>
            <person name="Ohm R."/>
            <person name="Pangilinan J."/>
            <person name="Park H.-J."/>
            <person name="Ramirez L."/>
            <person name="Alfaro M."/>
            <person name="Sun H."/>
            <person name="Tritt A."/>
            <person name="Yoshinaga Y."/>
            <person name="Zwiers L.-H."/>
            <person name="Turgeon B."/>
            <person name="Goodwin S."/>
            <person name="Spatafora J."/>
            <person name="Crous P."/>
            <person name="Grigoriev I."/>
        </authorList>
    </citation>
    <scope>NUCLEOTIDE SEQUENCE</scope>
    <source>
        <strain evidence="5">CBS 119925</strain>
    </source>
</reference>
<gene>
    <name evidence="5" type="ORF">M011DRAFT_394289</name>
</gene>
<dbReference type="Pfam" id="PF08030">
    <property type="entry name" value="NAD_binding_6"/>
    <property type="match status" value="1"/>
</dbReference>
<feature type="compositionally biased region" description="Basic and acidic residues" evidence="3">
    <location>
        <begin position="11"/>
        <end position="25"/>
    </location>
</feature>
<evidence type="ECO:0000256" key="1">
    <source>
        <dbReference type="ARBA" id="ARBA00023002"/>
    </source>
</evidence>
<dbReference type="InterPro" id="IPR039261">
    <property type="entry name" value="FNR_nucleotide-bd"/>
</dbReference>
<evidence type="ECO:0000256" key="3">
    <source>
        <dbReference type="SAM" id="MobiDB-lite"/>
    </source>
</evidence>
<keyword evidence="2" id="KW-0520">NAD</keyword>
<evidence type="ECO:0000259" key="4">
    <source>
        <dbReference type="PROSITE" id="PS51384"/>
    </source>
</evidence>
<dbReference type="InterPro" id="IPR052128">
    <property type="entry name" value="Oxidoreductase_NAD-binding"/>
</dbReference>
<organism evidence="5 6">
    <name type="scientific">Sporormia fimetaria CBS 119925</name>
    <dbReference type="NCBI Taxonomy" id="1340428"/>
    <lineage>
        <taxon>Eukaryota</taxon>
        <taxon>Fungi</taxon>
        <taxon>Dikarya</taxon>
        <taxon>Ascomycota</taxon>
        <taxon>Pezizomycotina</taxon>
        <taxon>Dothideomycetes</taxon>
        <taxon>Pleosporomycetidae</taxon>
        <taxon>Pleosporales</taxon>
        <taxon>Sporormiaceae</taxon>
        <taxon>Sporormia</taxon>
    </lineage>
</organism>
<sequence>MSQSNSGKASLSHEERTSTEPRHEGLHCVTIDKIVPVNDRIRNYTLRIPEPSGIPFVAGQWLDVHVPGIPQAGGFTITSAPRQALPRPEAQDEKEESTPSLELAIQQSPGNPPAAWLWQEDGQILGKELRVRVGGSFVYPPPRIDMQTIGRVVFIAGGVGINPLISMLSHICQDGRSGSKPAVTFLYSTKVPSAQFEAKDILFLPRIISQLSSRPRSSLSLFLTGTWDGSHLPHSEQCEEVLSAALAQEKMESKVTQNTRTLSAKSERLTNEDLVKAVGSETDRGSTLFYVCGPPDMTDNIVENLRGFDGVHADRVMCEKWW</sequence>
<dbReference type="InterPro" id="IPR017927">
    <property type="entry name" value="FAD-bd_FR_type"/>
</dbReference>
<dbReference type="OrthoDB" id="436496at2759"/>
<evidence type="ECO:0000313" key="5">
    <source>
        <dbReference type="EMBL" id="KAF2751781.1"/>
    </source>
</evidence>
<dbReference type="GO" id="GO:0005739">
    <property type="term" value="C:mitochondrion"/>
    <property type="evidence" value="ECO:0007669"/>
    <property type="project" value="TreeGrafter"/>
</dbReference>